<comment type="similarity">
    <text evidence="1 2">Belongs to the RNase T2 family.</text>
</comment>
<organism evidence="4 5">
    <name type="scientific">Claviceps aff. purpurea</name>
    <dbReference type="NCBI Taxonomy" id="1967640"/>
    <lineage>
        <taxon>Eukaryota</taxon>
        <taxon>Fungi</taxon>
        <taxon>Dikarya</taxon>
        <taxon>Ascomycota</taxon>
        <taxon>Pezizomycotina</taxon>
        <taxon>Sordariomycetes</taxon>
        <taxon>Hypocreomycetidae</taxon>
        <taxon>Hypocreales</taxon>
        <taxon>Clavicipitaceae</taxon>
        <taxon>Claviceps</taxon>
    </lineage>
</organism>
<dbReference type="InterPro" id="IPR018188">
    <property type="entry name" value="RNase_T2_His_AS_1"/>
</dbReference>
<dbReference type="GO" id="GO:0003723">
    <property type="term" value="F:RNA binding"/>
    <property type="evidence" value="ECO:0007669"/>
    <property type="project" value="InterPro"/>
</dbReference>
<keyword evidence="5" id="KW-1185">Reference proteome</keyword>
<name>A0A9P7QHQ7_9HYPO</name>
<dbReference type="PANTHER" id="PTHR11240">
    <property type="entry name" value="RIBONUCLEASE T2"/>
    <property type="match status" value="1"/>
</dbReference>
<accession>A0A9P7QHQ7</accession>
<feature type="chain" id="PRO_5040512057" evidence="3">
    <location>
        <begin position="21"/>
        <end position="294"/>
    </location>
</feature>
<dbReference type="PROSITE" id="PS00530">
    <property type="entry name" value="RNASE_T2_1"/>
    <property type="match status" value="1"/>
</dbReference>
<dbReference type="GO" id="GO:0006401">
    <property type="term" value="P:RNA catabolic process"/>
    <property type="evidence" value="ECO:0007669"/>
    <property type="project" value="TreeGrafter"/>
</dbReference>
<dbReference type="InterPro" id="IPR036430">
    <property type="entry name" value="RNase_T2-like_sf"/>
</dbReference>
<dbReference type="InterPro" id="IPR001568">
    <property type="entry name" value="RNase_T2-like"/>
</dbReference>
<dbReference type="PANTHER" id="PTHR11240:SF17">
    <property type="entry name" value="RIBONUCLEASE T2"/>
    <property type="match status" value="1"/>
</dbReference>
<dbReference type="AlphaFoldDB" id="A0A9P7QHQ7"/>
<dbReference type="Pfam" id="PF00445">
    <property type="entry name" value="Ribonuclease_T2"/>
    <property type="match status" value="1"/>
</dbReference>
<reference evidence="4 5" key="1">
    <citation type="journal article" date="2020" name="bioRxiv">
        <title>Whole genome comparisons of ergot fungi reveals the divergence and evolution of species within the genus Claviceps are the result of varying mechanisms driving genome evolution and host range expansion.</title>
        <authorList>
            <person name="Wyka S.A."/>
            <person name="Mondo S.J."/>
            <person name="Liu M."/>
            <person name="Dettman J."/>
            <person name="Nalam V."/>
            <person name="Broders K.D."/>
        </authorList>
    </citation>
    <scope>NUCLEOTIDE SEQUENCE [LARGE SCALE GENOMIC DNA]</scope>
    <source>
        <strain evidence="4 5">Clav52</strain>
    </source>
</reference>
<dbReference type="GO" id="GO:0005576">
    <property type="term" value="C:extracellular region"/>
    <property type="evidence" value="ECO:0007669"/>
    <property type="project" value="TreeGrafter"/>
</dbReference>
<proteinExistence type="inferred from homology"/>
<dbReference type="Gene3D" id="3.90.730.10">
    <property type="entry name" value="Ribonuclease T2-like"/>
    <property type="match status" value="2"/>
</dbReference>
<evidence type="ECO:0000256" key="3">
    <source>
        <dbReference type="SAM" id="SignalP"/>
    </source>
</evidence>
<feature type="signal peptide" evidence="3">
    <location>
        <begin position="1"/>
        <end position="20"/>
    </location>
</feature>
<comment type="caution">
    <text evidence="4">The sequence shown here is derived from an EMBL/GenBank/DDBJ whole genome shotgun (WGS) entry which is preliminary data.</text>
</comment>
<evidence type="ECO:0000256" key="1">
    <source>
        <dbReference type="ARBA" id="ARBA00007469"/>
    </source>
</evidence>
<protein>
    <submittedName>
        <fullName evidence="4">Uncharacterized protein</fullName>
    </submittedName>
</protein>
<evidence type="ECO:0000313" key="4">
    <source>
        <dbReference type="EMBL" id="KAG6296914.1"/>
    </source>
</evidence>
<dbReference type="EMBL" id="SRRH01000160">
    <property type="protein sequence ID" value="KAG6296914.1"/>
    <property type="molecule type" value="Genomic_DNA"/>
</dbReference>
<evidence type="ECO:0000313" key="5">
    <source>
        <dbReference type="Proteomes" id="UP000707071"/>
    </source>
</evidence>
<sequence length="294" mass="32502">MRRTYVPPICMALYVVLAHGATPALDHCASIKPVLSCSCNATPGKAGDTCCTETYGGLLVATQLWSTFTGRESEGQMYAKNSWSIHGLWPDFCNGSYTQYCDLSRQYDPKPSPNTTNSKPDGVRVPPYTGEPIDGWFGPHGKLSLLSSMKKHWPPNSSPHDDLFTFFETVLRWHRTLPTFQWLLDAGIQPSNTTSYTYAAIQAALTQTPDGQHHPPAFIGCGGPRFNETLRGRGSLDNGRTELNEIWYYFHVRGRPQRGEGRRVHAGDAGGRLTTCAVAEGAVRYLERSEGSEK</sequence>
<dbReference type="Proteomes" id="UP000707071">
    <property type="component" value="Unassembled WGS sequence"/>
</dbReference>
<evidence type="ECO:0000256" key="2">
    <source>
        <dbReference type="RuleBase" id="RU004328"/>
    </source>
</evidence>
<dbReference type="GO" id="GO:0033897">
    <property type="term" value="F:ribonuclease T2 activity"/>
    <property type="evidence" value="ECO:0007669"/>
    <property type="project" value="InterPro"/>
</dbReference>
<dbReference type="SUPFAM" id="SSF55895">
    <property type="entry name" value="Ribonuclease Rh-like"/>
    <property type="match status" value="1"/>
</dbReference>
<keyword evidence="3" id="KW-0732">Signal</keyword>
<gene>
    <name evidence="4" type="ORF">E4U09_001584</name>
</gene>